<dbReference type="InterPro" id="IPR013094">
    <property type="entry name" value="AB_hydrolase_3"/>
</dbReference>
<dbReference type="SUPFAM" id="SSF53474">
    <property type="entry name" value="alpha/beta-Hydrolases"/>
    <property type="match status" value="1"/>
</dbReference>
<dbReference type="Gene3D" id="3.40.50.1820">
    <property type="entry name" value="alpha/beta hydrolase"/>
    <property type="match status" value="1"/>
</dbReference>
<keyword evidence="4" id="KW-1185">Reference proteome</keyword>
<reference evidence="3 4" key="1">
    <citation type="submission" date="2016-07" db="EMBL/GenBank/DDBJ databases">
        <title>Draft genome sequence of Prauserella sp. YIM 121212, isolated from alkaline soil.</title>
        <authorList>
            <person name="Ruckert C."/>
            <person name="Albersmeier A."/>
            <person name="Jiang C.-L."/>
            <person name="Jiang Y."/>
            <person name="Kalinowski J."/>
            <person name="Schneider O."/>
            <person name="Winkler A."/>
            <person name="Zotchev S.B."/>
        </authorList>
    </citation>
    <scope>NUCLEOTIDE SEQUENCE [LARGE SCALE GENOMIC DNA]</scope>
    <source>
        <strain evidence="3 4">YIM 121212</strain>
    </source>
</reference>
<proteinExistence type="predicted"/>
<dbReference type="PANTHER" id="PTHR48081:SF8">
    <property type="entry name" value="ALPHA_BETA HYDROLASE FOLD-3 DOMAIN-CONTAINING PROTEIN-RELATED"/>
    <property type="match status" value="1"/>
</dbReference>
<sequence length="310" mass="33260">MAPDHGKGHNEVASKESHYLTGIYRSLAERSDARPDMDLATMRDLFEEIHLVTREPVGVSYAEVDAGGVPALWCIPDDHDPDRALLHFHGGGFMVCSMHTDRKMAGHLAKAAGARALVLDYRHAPEHPFPAALDDAVVAYEWLLGQGIGQVVSIGHSAGGNLCTSLAIRLRAEGRPAPAAVVAISPWYDMTLSGTTMDTNAATDAVVRRPILEAMRAAVLGDTSPEHPLINPLCADLGGLPPTLVYVGDQETLVSDATTFTERAREAGAEVTLHVVPEMQHSFTLLAGRAPEADATISDIGQWLRDRLAK</sequence>
<dbReference type="GO" id="GO:0016787">
    <property type="term" value="F:hydrolase activity"/>
    <property type="evidence" value="ECO:0007669"/>
    <property type="project" value="UniProtKB-KW"/>
</dbReference>
<evidence type="ECO:0000313" key="4">
    <source>
        <dbReference type="Proteomes" id="UP000247892"/>
    </source>
</evidence>
<dbReference type="Pfam" id="PF07859">
    <property type="entry name" value="Abhydrolase_3"/>
    <property type="match status" value="1"/>
</dbReference>
<gene>
    <name evidence="3" type="ORF">BA062_13910</name>
</gene>
<name>A0A318LT64_9PSEU</name>
<dbReference type="InterPro" id="IPR029058">
    <property type="entry name" value="AB_hydrolase_fold"/>
</dbReference>
<organism evidence="3 4">
    <name type="scientific">Prauserella flavalba</name>
    <dbReference type="NCBI Taxonomy" id="1477506"/>
    <lineage>
        <taxon>Bacteria</taxon>
        <taxon>Bacillati</taxon>
        <taxon>Actinomycetota</taxon>
        <taxon>Actinomycetes</taxon>
        <taxon>Pseudonocardiales</taxon>
        <taxon>Pseudonocardiaceae</taxon>
        <taxon>Prauserella</taxon>
    </lineage>
</organism>
<feature type="domain" description="Alpha/beta hydrolase fold-3" evidence="2">
    <location>
        <begin position="85"/>
        <end position="284"/>
    </location>
</feature>
<evidence type="ECO:0000259" key="2">
    <source>
        <dbReference type="Pfam" id="PF07859"/>
    </source>
</evidence>
<dbReference type="AlphaFoldDB" id="A0A318LT64"/>
<dbReference type="PANTHER" id="PTHR48081">
    <property type="entry name" value="AB HYDROLASE SUPERFAMILY PROTEIN C4A8.06C"/>
    <property type="match status" value="1"/>
</dbReference>
<protein>
    <recommendedName>
        <fullName evidence="2">Alpha/beta hydrolase fold-3 domain-containing protein</fullName>
    </recommendedName>
</protein>
<evidence type="ECO:0000256" key="1">
    <source>
        <dbReference type="ARBA" id="ARBA00022801"/>
    </source>
</evidence>
<keyword evidence="1" id="KW-0378">Hydrolase</keyword>
<dbReference type="InterPro" id="IPR050300">
    <property type="entry name" value="GDXG_lipolytic_enzyme"/>
</dbReference>
<comment type="caution">
    <text evidence="3">The sequence shown here is derived from an EMBL/GenBank/DDBJ whole genome shotgun (WGS) entry which is preliminary data.</text>
</comment>
<accession>A0A318LT64</accession>
<dbReference type="Proteomes" id="UP000247892">
    <property type="component" value="Unassembled WGS sequence"/>
</dbReference>
<evidence type="ECO:0000313" key="3">
    <source>
        <dbReference type="EMBL" id="PXY36484.1"/>
    </source>
</evidence>
<dbReference type="EMBL" id="MASU01000005">
    <property type="protein sequence ID" value="PXY36484.1"/>
    <property type="molecule type" value="Genomic_DNA"/>
</dbReference>